<dbReference type="GO" id="GO:0031470">
    <property type="term" value="C:carboxysome"/>
    <property type="evidence" value="ECO:0007669"/>
    <property type="project" value="UniProtKB-SubCell"/>
</dbReference>
<dbReference type="InterPro" id="IPR036677">
    <property type="entry name" value="EutN_CcmL_sf"/>
</dbReference>
<dbReference type="Proteomes" id="UP000003340">
    <property type="component" value="Unassembled WGS sequence"/>
</dbReference>
<accession>C0E8A6</accession>
<dbReference type="PANTHER" id="PTHR36539">
    <property type="entry name" value="ETHANOLAMINE UTILIZATION PROTEIN EUTN"/>
    <property type="match status" value="1"/>
</dbReference>
<keyword evidence="3" id="KW-1283">Bacterial microcompartment</keyword>
<dbReference type="Pfam" id="PF03319">
    <property type="entry name" value="EutN_CcmL"/>
    <property type="match status" value="1"/>
</dbReference>
<dbReference type="AlphaFoldDB" id="C0E8A6"/>
<keyword evidence="2" id="KW-1282">Carboxysome</keyword>
<sequence length="88" mass="9268">MENCTMYMGKVVGNIVSTRKHESLVGSKILEIKIINNGVETDEMLIAIDNIGAGIGDRVLVTTGSGARLALNNPKTAVDAVVVGIIDE</sequence>
<gene>
    <name evidence="4" type="ORF">CLOSTMETH_00009</name>
</gene>
<dbReference type="SUPFAM" id="SSF159133">
    <property type="entry name" value="EutN/CcmL-like"/>
    <property type="match status" value="1"/>
</dbReference>
<dbReference type="InterPro" id="IPR004992">
    <property type="entry name" value="EutN_CcmL"/>
</dbReference>
<reference evidence="4 5" key="1">
    <citation type="submission" date="2009-01" db="EMBL/GenBank/DDBJ databases">
        <authorList>
            <person name="Fulton L."/>
            <person name="Clifton S."/>
            <person name="Fulton B."/>
            <person name="Xu J."/>
            <person name="Minx P."/>
            <person name="Pepin K.H."/>
            <person name="Johnson M."/>
            <person name="Bhonagiri V."/>
            <person name="Nash W.E."/>
            <person name="Mardis E.R."/>
            <person name="Wilson R.K."/>
        </authorList>
    </citation>
    <scope>NUCLEOTIDE SEQUENCE [LARGE SCALE GENOMIC DNA]</scope>
    <source>
        <strain evidence="4 5">DSM 5476</strain>
    </source>
</reference>
<name>C0E8A6_9FIRM</name>
<dbReference type="EMBL" id="ACEC01000002">
    <property type="protein sequence ID" value="EEG32271.1"/>
    <property type="molecule type" value="Genomic_DNA"/>
</dbReference>
<dbReference type="eggNOG" id="COG4576">
    <property type="taxonomic scope" value="Bacteria"/>
</dbReference>
<dbReference type="HOGENOM" id="CLU_148498_2_2_9"/>
<comment type="subcellular location">
    <subcellularLocation>
        <location evidence="1">Carboxysome</location>
    </subcellularLocation>
</comment>
<evidence type="ECO:0000256" key="1">
    <source>
        <dbReference type="ARBA" id="ARBA00023587"/>
    </source>
</evidence>
<protein>
    <submittedName>
        <fullName evidence="4">Ethanolamine utilization protein EutN/carboxysome structural protein Ccml</fullName>
    </submittedName>
</protein>
<comment type="caution">
    <text evidence="4">The sequence shown here is derived from an EMBL/GenBank/DDBJ whole genome shotgun (WGS) entry which is preliminary data.</text>
</comment>
<evidence type="ECO:0000256" key="3">
    <source>
        <dbReference type="ARBA" id="ARBA00024446"/>
    </source>
</evidence>
<keyword evidence="5" id="KW-1185">Reference proteome</keyword>
<dbReference type="STRING" id="537013.CLOSTMETH_00009"/>
<dbReference type="CDD" id="cd01614">
    <property type="entry name" value="EutN_CcmL"/>
    <property type="match status" value="1"/>
</dbReference>
<dbReference type="Gene3D" id="2.40.50.220">
    <property type="entry name" value="EutN/Ccml"/>
    <property type="match status" value="1"/>
</dbReference>
<evidence type="ECO:0000313" key="5">
    <source>
        <dbReference type="Proteomes" id="UP000003340"/>
    </source>
</evidence>
<evidence type="ECO:0000313" key="4">
    <source>
        <dbReference type="EMBL" id="EEG32271.1"/>
    </source>
</evidence>
<proteinExistence type="predicted"/>
<organism evidence="4 5">
    <name type="scientific">[Clostridium] methylpentosum DSM 5476</name>
    <dbReference type="NCBI Taxonomy" id="537013"/>
    <lineage>
        <taxon>Bacteria</taxon>
        <taxon>Bacillati</taxon>
        <taxon>Bacillota</taxon>
        <taxon>Clostridia</taxon>
        <taxon>Eubacteriales</taxon>
        <taxon>Oscillospiraceae</taxon>
        <taxon>Oscillospiraceae incertae sedis</taxon>
    </lineage>
</organism>
<evidence type="ECO:0000256" key="2">
    <source>
        <dbReference type="ARBA" id="ARBA00023669"/>
    </source>
</evidence>
<reference evidence="4 5" key="2">
    <citation type="submission" date="2009-02" db="EMBL/GenBank/DDBJ databases">
        <title>Draft genome sequence of Clostridium methylpentosum (DSM 5476).</title>
        <authorList>
            <person name="Sudarsanam P."/>
            <person name="Ley R."/>
            <person name="Guruge J."/>
            <person name="Turnbaugh P.J."/>
            <person name="Mahowald M."/>
            <person name="Liep D."/>
            <person name="Gordon J."/>
        </authorList>
    </citation>
    <scope>NUCLEOTIDE SEQUENCE [LARGE SCALE GENOMIC DNA]</scope>
    <source>
        <strain evidence="4 5">DSM 5476</strain>
    </source>
</reference>
<dbReference type="PROSITE" id="PS51932">
    <property type="entry name" value="BMV"/>
    <property type="match status" value="1"/>
</dbReference>